<dbReference type="Proteomes" id="UP000008311">
    <property type="component" value="Unassembled WGS sequence"/>
</dbReference>
<name>B9SM29_RICCO</name>
<dbReference type="Pfam" id="PF13456">
    <property type="entry name" value="RVT_3"/>
    <property type="match status" value="1"/>
</dbReference>
<protein>
    <recommendedName>
        <fullName evidence="1">RNase H type-1 domain-containing protein</fullName>
    </recommendedName>
</protein>
<feature type="domain" description="RNase H type-1" evidence="1">
    <location>
        <begin position="5"/>
        <end position="61"/>
    </location>
</feature>
<dbReference type="GO" id="GO:0003676">
    <property type="term" value="F:nucleic acid binding"/>
    <property type="evidence" value="ECO:0007669"/>
    <property type="project" value="InterPro"/>
</dbReference>
<evidence type="ECO:0000313" key="3">
    <source>
        <dbReference type="Proteomes" id="UP000008311"/>
    </source>
</evidence>
<sequence>MYCPSAEIWELVAIRAGLQLVHDCGMVGVEVESDASNVIKLIREDPIQFELDNIISDIHSLTAITQAALVVVL</sequence>
<gene>
    <name evidence="2" type="ORF">RCOM_0834070</name>
</gene>
<organism evidence="2 3">
    <name type="scientific">Ricinus communis</name>
    <name type="common">Castor bean</name>
    <dbReference type="NCBI Taxonomy" id="3988"/>
    <lineage>
        <taxon>Eukaryota</taxon>
        <taxon>Viridiplantae</taxon>
        <taxon>Streptophyta</taxon>
        <taxon>Embryophyta</taxon>
        <taxon>Tracheophyta</taxon>
        <taxon>Spermatophyta</taxon>
        <taxon>Magnoliopsida</taxon>
        <taxon>eudicotyledons</taxon>
        <taxon>Gunneridae</taxon>
        <taxon>Pentapetalae</taxon>
        <taxon>rosids</taxon>
        <taxon>fabids</taxon>
        <taxon>Malpighiales</taxon>
        <taxon>Euphorbiaceae</taxon>
        <taxon>Acalyphoideae</taxon>
        <taxon>Acalypheae</taxon>
        <taxon>Ricinus</taxon>
    </lineage>
</organism>
<dbReference type="AlphaFoldDB" id="B9SM29"/>
<reference evidence="3" key="1">
    <citation type="journal article" date="2010" name="Nat. Biotechnol.">
        <title>Draft genome sequence of the oilseed species Ricinus communis.</title>
        <authorList>
            <person name="Chan A.P."/>
            <person name="Crabtree J."/>
            <person name="Zhao Q."/>
            <person name="Lorenzi H."/>
            <person name="Orvis J."/>
            <person name="Puiu D."/>
            <person name="Melake-Berhan A."/>
            <person name="Jones K.M."/>
            <person name="Redman J."/>
            <person name="Chen G."/>
            <person name="Cahoon E.B."/>
            <person name="Gedil M."/>
            <person name="Stanke M."/>
            <person name="Haas B.J."/>
            <person name="Wortman J.R."/>
            <person name="Fraser-Liggett C.M."/>
            <person name="Ravel J."/>
            <person name="Rabinowicz P.D."/>
        </authorList>
    </citation>
    <scope>NUCLEOTIDE SEQUENCE [LARGE SCALE GENOMIC DNA]</scope>
    <source>
        <strain evidence="3">cv. Hale</strain>
    </source>
</reference>
<evidence type="ECO:0000313" key="2">
    <source>
        <dbReference type="EMBL" id="EEF35348.1"/>
    </source>
</evidence>
<accession>B9SM29</accession>
<evidence type="ECO:0000259" key="1">
    <source>
        <dbReference type="Pfam" id="PF13456"/>
    </source>
</evidence>
<dbReference type="EMBL" id="EQ974024">
    <property type="protein sequence ID" value="EEF35348.1"/>
    <property type="molecule type" value="Genomic_DNA"/>
</dbReference>
<dbReference type="InterPro" id="IPR002156">
    <property type="entry name" value="RNaseH_domain"/>
</dbReference>
<keyword evidence="3" id="KW-1185">Reference proteome</keyword>
<dbReference type="InParanoid" id="B9SM29"/>
<proteinExistence type="predicted"/>
<dbReference type="GO" id="GO:0004523">
    <property type="term" value="F:RNA-DNA hybrid ribonuclease activity"/>
    <property type="evidence" value="ECO:0007669"/>
    <property type="project" value="InterPro"/>
</dbReference>